<dbReference type="InterPro" id="IPR004013">
    <property type="entry name" value="PHP_dom"/>
</dbReference>
<dbReference type="AlphaFoldDB" id="A0A8J7Z2K6"/>
<dbReference type="InterPro" id="IPR003141">
    <property type="entry name" value="Pol/His_phosphatase_N"/>
</dbReference>
<protein>
    <submittedName>
        <fullName evidence="2">PHP domain-containing protein</fullName>
    </submittedName>
</protein>
<evidence type="ECO:0000313" key="3">
    <source>
        <dbReference type="Proteomes" id="UP000646053"/>
    </source>
</evidence>
<dbReference type="Gene3D" id="3.20.20.140">
    <property type="entry name" value="Metal-dependent hydrolases"/>
    <property type="match status" value="1"/>
</dbReference>
<dbReference type="Proteomes" id="UP000646053">
    <property type="component" value="Unassembled WGS sequence"/>
</dbReference>
<comment type="caution">
    <text evidence="2">The sequence shown here is derived from an EMBL/GenBank/DDBJ whole genome shotgun (WGS) entry which is preliminary data.</text>
</comment>
<dbReference type="PANTHER" id="PTHR42924:SF3">
    <property type="entry name" value="POLYMERASE_HISTIDINOL PHOSPHATASE N-TERMINAL DOMAIN-CONTAINING PROTEIN"/>
    <property type="match status" value="1"/>
</dbReference>
<organism evidence="2 3">
    <name type="scientific">Myxacorys almedinensis A</name>
    <dbReference type="NCBI Taxonomy" id="2690445"/>
    <lineage>
        <taxon>Bacteria</taxon>
        <taxon>Bacillati</taxon>
        <taxon>Cyanobacteriota</taxon>
        <taxon>Cyanophyceae</taxon>
        <taxon>Leptolyngbyales</taxon>
        <taxon>Leptolyngbyaceae</taxon>
        <taxon>Myxacorys</taxon>
        <taxon>Myxacorys almedinensis</taxon>
    </lineage>
</organism>
<dbReference type="InterPro" id="IPR052018">
    <property type="entry name" value="PHP_domain"/>
</dbReference>
<dbReference type="GO" id="GO:0004534">
    <property type="term" value="F:5'-3' RNA exonuclease activity"/>
    <property type="evidence" value="ECO:0007669"/>
    <property type="project" value="TreeGrafter"/>
</dbReference>
<dbReference type="Pfam" id="PF02811">
    <property type="entry name" value="PHP"/>
    <property type="match status" value="1"/>
</dbReference>
<dbReference type="RefSeq" id="WP_162423656.1">
    <property type="nucleotide sequence ID" value="NZ_WVIE01000013.1"/>
</dbReference>
<evidence type="ECO:0000259" key="1">
    <source>
        <dbReference type="SMART" id="SM00481"/>
    </source>
</evidence>
<dbReference type="InterPro" id="IPR016195">
    <property type="entry name" value="Pol/histidinol_Pase-like"/>
</dbReference>
<name>A0A8J7Z2K6_9CYAN</name>
<dbReference type="CDD" id="cd07438">
    <property type="entry name" value="PHP_HisPPase_AMP"/>
    <property type="match status" value="1"/>
</dbReference>
<reference evidence="2" key="1">
    <citation type="submission" date="2019-12" db="EMBL/GenBank/DDBJ databases">
        <title>High-Quality draft genome sequences of three cyanobacteria isolated from the limestone walls of the Old Cathedral of Coimbra.</title>
        <authorList>
            <person name="Tiago I."/>
            <person name="Soares F."/>
            <person name="Portugal A."/>
        </authorList>
    </citation>
    <scope>NUCLEOTIDE SEQUENCE</scope>
    <source>
        <strain evidence="2">A</strain>
    </source>
</reference>
<dbReference type="PANTHER" id="PTHR42924">
    <property type="entry name" value="EXONUCLEASE"/>
    <property type="match status" value="1"/>
</dbReference>
<evidence type="ECO:0000313" key="2">
    <source>
        <dbReference type="EMBL" id="NDJ18130.1"/>
    </source>
</evidence>
<dbReference type="Gene3D" id="1.10.150.650">
    <property type="match status" value="1"/>
</dbReference>
<dbReference type="GO" id="GO:0035312">
    <property type="term" value="F:5'-3' DNA exonuclease activity"/>
    <property type="evidence" value="ECO:0007669"/>
    <property type="project" value="TreeGrafter"/>
</dbReference>
<dbReference type="SUPFAM" id="SSF89550">
    <property type="entry name" value="PHP domain-like"/>
    <property type="match status" value="1"/>
</dbReference>
<feature type="domain" description="Polymerase/histidinol phosphatase N-terminal" evidence="1">
    <location>
        <begin position="2"/>
        <end position="66"/>
    </location>
</feature>
<sequence>MLELHCHTTFSDGTLTPTELVDAAVNAGVKALAITDHDTVSGWDEALNAAPAALEIVPGLELSTVYNERSLHILGFYPDRERLILPLAERLEGRKRRAQTIVKKLADLGYPLELSEMGEGMAAGRPHIASLMVKAGYVESAREAFDRFLADDKPAFVQYEKFGTADGIELLRSCGAVSVWAHPYLFRGGVVETMLPELVEAGLMGIEVYHPSHTLYQVDKLKNLCAKYNLLMTGGSDYHGPSRETKRDEYCGLNRLQVPLELLEPIKMAAVRSSEALHSKSQATIPSGVLS</sequence>
<gene>
    <name evidence="2" type="ORF">GS601_12660</name>
</gene>
<keyword evidence="3" id="KW-1185">Reference proteome</keyword>
<dbReference type="EMBL" id="WVIE01000013">
    <property type="protein sequence ID" value="NDJ18130.1"/>
    <property type="molecule type" value="Genomic_DNA"/>
</dbReference>
<proteinExistence type="predicted"/>
<accession>A0A8J7Z2K6</accession>
<dbReference type="SMART" id="SM00481">
    <property type="entry name" value="POLIIIAc"/>
    <property type="match status" value="1"/>
</dbReference>